<dbReference type="RefSeq" id="WP_379585578.1">
    <property type="nucleotide sequence ID" value="NZ_JBHSQW010000031.1"/>
</dbReference>
<comment type="subcellular location">
    <subcellularLocation>
        <location evidence="1">Cell membrane</location>
        <topology evidence="1">Multi-pass membrane protein</topology>
    </subcellularLocation>
</comment>
<dbReference type="Gene3D" id="1.20.1250.20">
    <property type="entry name" value="MFS general substrate transporter like domains"/>
    <property type="match status" value="2"/>
</dbReference>
<feature type="transmembrane region" description="Helical" evidence="5">
    <location>
        <begin position="284"/>
        <end position="303"/>
    </location>
</feature>
<evidence type="ECO:0000256" key="2">
    <source>
        <dbReference type="ARBA" id="ARBA00022692"/>
    </source>
</evidence>
<evidence type="ECO:0000256" key="3">
    <source>
        <dbReference type="ARBA" id="ARBA00022989"/>
    </source>
</evidence>
<reference evidence="8" key="1">
    <citation type="journal article" date="2019" name="Int. J. Syst. Evol. Microbiol.">
        <title>The Global Catalogue of Microorganisms (GCM) 10K type strain sequencing project: providing services to taxonomists for standard genome sequencing and annotation.</title>
        <authorList>
            <consortium name="The Broad Institute Genomics Platform"/>
            <consortium name="The Broad Institute Genome Sequencing Center for Infectious Disease"/>
            <person name="Wu L."/>
            <person name="Ma J."/>
        </authorList>
    </citation>
    <scope>NUCLEOTIDE SEQUENCE [LARGE SCALE GENOMIC DNA]</scope>
    <source>
        <strain evidence="8">CCM 8391</strain>
    </source>
</reference>
<feature type="transmembrane region" description="Helical" evidence="5">
    <location>
        <begin position="102"/>
        <end position="124"/>
    </location>
</feature>
<evidence type="ECO:0000256" key="1">
    <source>
        <dbReference type="ARBA" id="ARBA00004651"/>
    </source>
</evidence>
<evidence type="ECO:0000256" key="4">
    <source>
        <dbReference type="ARBA" id="ARBA00023136"/>
    </source>
</evidence>
<feature type="transmembrane region" description="Helical" evidence="5">
    <location>
        <begin position="46"/>
        <end position="69"/>
    </location>
</feature>
<evidence type="ECO:0000313" key="7">
    <source>
        <dbReference type="EMBL" id="MFC5995506.1"/>
    </source>
</evidence>
<keyword evidence="8" id="KW-1185">Reference proteome</keyword>
<keyword evidence="3 5" id="KW-1133">Transmembrane helix</keyword>
<feature type="transmembrane region" description="Helical" evidence="5">
    <location>
        <begin position="213"/>
        <end position="232"/>
    </location>
</feature>
<protein>
    <submittedName>
        <fullName evidence="7">MFS transporter</fullName>
    </submittedName>
</protein>
<feature type="transmembrane region" description="Helical" evidence="5">
    <location>
        <begin position="160"/>
        <end position="184"/>
    </location>
</feature>
<feature type="transmembrane region" description="Helical" evidence="5">
    <location>
        <begin position="372"/>
        <end position="390"/>
    </location>
</feature>
<feature type="transmembrane region" description="Helical" evidence="5">
    <location>
        <begin position="136"/>
        <end position="154"/>
    </location>
</feature>
<keyword evidence="2 5" id="KW-0812">Transmembrane</keyword>
<proteinExistence type="predicted"/>
<keyword evidence="4 5" id="KW-0472">Membrane</keyword>
<evidence type="ECO:0000259" key="6">
    <source>
        <dbReference type="PROSITE" id="PS50850"/>
    </source>
</evidence>
<dbReference type="Pfam" id="PF07690">
    <property type="entry name" value="MFS_1"/>
    <property type="match status" value="1"/>
</dbReference>
<feature type="transmembrane region" description="Helical" evidence="5">
    <location>
        <begin position="12"/>
        <end position="34"/>
    </location>
</feature>
<evidence type="ECO:0000313" key="8">
    <source>
        <dbReference type="Proteomes" id="UP001596302"/>
    </source>
</evidence>
<comment type="caution">
    <text evidence="7">The sequence shown here is derived from an EMBL/GenBank/DDBJ whole genome shotgun (WGS) entry which is preliminary data.</text>
</comment>
<dbReference type="SUPFAM" id="SSF103473">
    <property type="entry name" value="MFS general substrate transporter"/>
    <property type="match status" value="1"/>
</dbReference>
<gene>
    <name evidence="7" type="ORF">ACFQE5_14925</name>
</gene>
<feature type="transmembrane region" description="Helical" evidence="5">
    <location>
        <begin position="252"/>
        <end position="272"/>
    </location>
</feature>
<feature type="domain" description="Major facilitator superfamily (MFS) profile" evidence="6">
    <location>
        <begin position="1"/>
        <end position="398"/>
    </location>
</feature>
<organism evidence="7 8">
    <name type="scientific">Pseudonocardia hispaniensis</name>
    <dbReference type="NCBI Taxonomy" id="904933"/>
    <lineage>
        <taxon>Bacteria</taxon>
        <taxon>Bacillati</taxon>
        <taxon>Actinomycetota</taxon>
        <taxon>Actinomycetes</taxon>
        <taxon>Pseudonocardiales</taxon>
        <taxon>Pseudonocardiaceae</taxon>
        <taxon>Pseudonocardia</taxon>
    </lineage>
</organism>
<dbReference type="PANTHER" id="PTHR23521">
    <property type="entry name" value="TRANSPORTER MFS SUPERFAMILY"/>
    <property type="match status" value="1"/>
</dbReference>
<evidence type="ECO:0000256" key="5">
    <source>
        <dbReference type="SAM" id="Phobius"/>
    </source>
</evidence>
<feature type="transmembrane region" description="Helical" evidence="5">
    <location>
        <begin position="340"/>
        <end position="360"/>
    </location>
</feature>
<accession>A0ABW1J427</accession>
<dbReference type="InterPro" id="IPR036259">
    <property type="entry name" value="MFS_trans_sf"/>
</dbReference>
<name>A0ABW1J427_9PSEU</name>
<dbReference type="EMBL" id="JBHSQW010000031">
    <property type="protein sequence ID" value="MFC5995506.1"/>
    <property type="molecule type" value="Genomic_DNA"/>
</dbReference>
<feature type="transmembrane region" description="Helical" evidence="5">
    <location>
        <begin position="309"/>
        <end position="328"/>
    </location>
</feature>
<dbReference type="InterPro" id="IPR011701">
    <property type="entry name" value="MFS"/>
</dbReference>
<dbReference type="PANTHER" id="PTHR23521:SF3">
    <property type="entry name" value="MFS TRANSPORTER"/>
    <property type="match status" value="1"/>
</dbReference>
<dbReference type="InterPro" id="IPR020846">
    <property type="entry name" value="MFS_dom"/>
</dbReference>
<feature type="transmembrane region" description="Helical" evidence="5">
    <location>
        <begin position="76"/>
        <end position="96"/>
    </location>
</feature>
<dbReference type="PROSITE" id="PS50850">
    <property type="entry name" value="MFS"/>
    <property type="match status" value="1"/>
</dbReference>
<sequence>MTLGHRHVQLGLIATVQVLGMAMWFSASAVVPALREAWHIGDLQAVWLTASVQVGFVIGAAASTLLNLPDRVPPQYVTAGSALAAAASTAAVPALADGFATAVALRLLTGAFLAGIYPVGMKLMASWFGASGRGQALGVLVGALTLGSALPHLINGFGRLPWHAVLFAAAALGVVAAAVAGLLVRQGPHIGVTGARLHPRYAIEMFRERGPRLANLGYFGHMWELYALWTWLPAFLLASRADSGAVGPPQASLGLIAFVVIGGAGAVGCLVGGVGADRYGRAPVAAAALVVSGACCLVSPLIYGAPMVVLLPVLLVWGAAVIADSGVFSTALSEVADHRYVGTALTAQTAIGFLLTVVSMNVVPLLAAQLGWRYAFLLLAPGPVLGALAMRSLGRRLRSEASDGRSADPVARGS</sequence>
<dbReference type="Proteomes" id="UP001596302">
    <property type="component" value="Unassembled WGS sequence"/>
</dbReference>